<evidence type="ECO:0000256" key="3">
    <source>
        <dbReference type="ARBA" id="ARBA00022729"/>
    </source>
</evidence>
<dbReference type="PROSITE" id="PS51257">
    <property type="entry name" value="PROKAR_LIPOPROTEIN"/>
    <property type="match status" value="1"/>
</dbReference>
<evidence type="ECO:0000256" key="5">
    <source>
        <dbReference type="ARBA" id="ARBA00023237"/>
    </source>
</evidence>
<keyword evidence="4" id="KW-0472">Membrane</keyword>
<proteinExistence type="inferred from homology"/>
<dbReference type="RefSeq" id="WP_169712812.1">
    <property type="nucleotide sequence ID" value="NZ_FNAC01000078.1"/>
</dbReference>
<evidence type="ECO:0000256" key="2">
    <source>
        <dbReference type="ARBA" id="ARBA00006275"/>
    </source>
</evidence>
<dbReference type="InterPro" id="IPR012944">
    <property type="entry name" value="SusD_RagB_dom"/>
</dbReference>
<dbReference type="Pfam" id="PF07980">
    <property type="entry name" value="SusD_RagB"/>
    <property type="match status" value="1"/>
</dbReference>
<dbReference type="STRING" id="686796.SAMN04488104_10783"/>
<name>A0A1G6Y300_9BACT</name>
<dbReference type="EMBL" id="FNAC01000078">
    <property type="protein sequence ID" value="SDD84682.1"/>
    <property type="molecule type" value="Genomic_DNA"/>
</dbReference>
<accession>A0A1G6Y300</accession>
<evidence type="ECO:0000259" key="6">
    <source>
        <dbReference type="Pfam" id="PF07980"/>
    </source>
</evidence>
<reference evidence="9" key="1">
    <citation type="submission" date="2016-10" db="EMBL/GenBank/DDBJ databases">
        <authorList>
            <person name="Varghese N."/>
            <person name="Submissions S."/>
        </authorList>
    </citation>
    <scope>NUCLEOTIDE SEQUENCE [LARGE SCALE GENOMIC DNA]</scope>
    <source>
        <strain evidence="9">DSM 23095</strain>
    </source>
</reference>
<dbReference type="Proteomes" id="UP000199060">
    <property type="component" value="Unassembled WGS sequence"/>
</dbReference>
<comment type="similarity">
    <text evidence="2">Belongs to the SusD family.</text>
</comment>
<dbReference type="GO" id="GO:0009279">
    <property type="term" value="C:cell outer membrane"/>
    <property type="evidence" value="ECO:0007669"/>
    <property type="project" value="UniProtKB-SubCell"/>
</dbReference>
<organism evidence="8 9">
    <name type="scientific">Algoriphagus faecimaris</name>
    <dbReference type="NCBI Taxonomy" id="686796"/>
    <lineage>
        <taxon>Bacteria</taxon>
        <taxon>Pseudomonadati</taxon>
        <taxon>Bacteroidota</taxon>
        <taxon>Cytophagia</taxon>
        <taxon>Cytophagales</taxon>
        <taxon>Cyclobacteriaceae</taxon>
        <taxon>Algoriphagus</taxon>
    </lineage>
</organism>
<evidence type="ECO:0000313" key="9">
    <source>
        <dbReference type="Proteomes" id="UP000199060"/>
    </source>
</evidence>
<keyword evidence="3" id="KW-0732">Signal</keyword>
<comment type="subcellular location">
    <subcellularLocation>
        <location evidence="1">Cell outer membrane</location>
    </subcellularLocation>
</comment>
<dbReference type="AlphaFoldDB" id="A0A1G6Y300"/>
<evidence type="ECO:0000313" key="8">
    <source>
        <dbReference type="EMBL" id="SDD84682.1"/>
    </source>
</evidence>
<sequence>MKKQLKSILYIGLLFTVGCEGFLDEKPNKSILVPERIDEFEAIIDNYDRINTTPVLSFMFADDYWVANTSWNNFNPWQQNAYKWSNDPYLPNESTLDFSLMYRKIFSANVILDRIASGTDWEENWEANLKARALFWRAQGYFELAVLFLPIPNQAGDSEEIRIPFRTTAEFGQQKDMEDSQVVFELILNDLNEALPHLSESPSYPTQPSRYAAHALLSRINLYLGKYQEANTHAVKVLEGNFEFLDYNELDLAATFPIPLFNSETVLFTNMAAQSTVSRNNVAFVDSVLVRSYAENDLRGQLLFENNFGTTSFKGNYTGRQDIFTGIALDEIYLILAETNERMGNSDLAIAYLEDLLVNRYRDFEGLNEAGDLLERVLGERRKSLLFRGQRWMDLKRRAVHDSFRAILRREVDGQLVNFETEPENFIVKVPQRQFDLQ</sequence>
<dbReference type="Pfam" id="PF14322">
    <property type="entry name" value="SusD-like_3"/>
    <property type="match status" value="1"/>
</dbReference>
<evidence type="ECO:0000259" key="7">
    <source>
        <dbReference type="Pfam" id="PF14322"/>
    </source>
</evidence>
<dbReference type="InterPro" id="IPR011990">
    <property type="entry name" value="TPR-like_helical_dom_sf"/>
</dbReference>
<dbReference type="SUPFAM" id="SSF48452">
    <property type="entry name" value="TPR-like"/>
    <property type="match status" value="1"/>
</dbReference>
<keyword evidence="5" id="KW-0998">Cell outer membrane</keyword>
<evidence type="ECO:0000256" key="4">
    <source>
        <dbReference type="ARBA" id="ARBA00023136"/>
    </source>
</evidence>
<feature type="domain" description="SusD-like N-terminal" evidence="7">
    <location>
        <begin position="22"/>
        <end position="222"/>
    </location>
</feature>
<keyword evidence="9" id="KW-1185">Reference proteome</keyword>
<gene>
    <name evidence="8" type="ORF">SAMN04488104_10783</name>
</gene>
<feature type="domain" description="RagB/SusD" evidence="6">
    <location>
        <begin position="327"/>
        <end position="399"/>
    </location>
</feature>
<dbReference type="InterPro" id="IPR033985">
    <property type="entry name" value="SusD-like_N"/>
</dbReference>
<protein>
    <submittedName>
        <fullName evidence="8">SusD family protein</fullName>
    </submittedName>
</protein>
<dbReference type="Gene3D" id="1.25.40.390">
    <property type="match status" value="1"/>
</dbReference>
<evidence type="ECO:0000256" key="1">
    <source>
        <dbReference type="ARBA" id="ARBA00004442"/>
    </source>
</evidence>